<organism evidence="2">
    <name type="scientific">Caldilinea aerophila</name>
    <dbReference type="NCBI Taxonomy" id="133453"/>
    <lineage>
        <taxon>Bacteria</taxon>
        <taxon>Bacillati</taxon>
        <taxon>Chloroflexota</taxon>
        <taxon>Caldilineae</taxon>
        <taxon>Caldilineales</taxon>
        <taxon>Caldilineaceae</taxon>
        <taxon>Caldilinea</taxon>
    </lineage>
</organism>
<evidence type="ECO:0000256" key="1">
    <source>
        <dbReference type="SAM" id="Phobius"/>
    </source>
</evidence>
<feature type="transmembrane region" description="Helical" evidence="1">
    <location>
        <begin position="6"/>
        <end position="28"/>
    </location>
</feature>
<feature type="transmembrane region" description="Helical" evidence="1">
    <location>
        <begin position="304"/>
        <end position="325"/>
    </location>
</feature>
<sequence length="564" mass="60497">MTTLFLLLVSPVGPPLLLFIGAAVELGIGRWTRRSDWLAWIALGFLGSTGLLYIALQFTDVVPTFGHPWQPLLQSAANLYWVVDGWNYYIGALILLIGGLGILLNRMRTADGKPLPRLHGVLATDLSIIAASLLLVQSGNLLTVLLTWVFLDVIILLRLAVEPAGGATLAERARSSEAQILSLIGALFLFVAVLPAGRSGLAQELTGGEIPLETQALLLLAAAIRAGLYPLHLWLLPRSMRTMNLSERLLDHMTPVLGGLWLLGRALQLGGVTLLFTPGMLFLIALAAFAAALAAYTAQDHVHYATFVLITSAGVAALASVLGQAPGPASMMWPLTAFALGGGLWLVGDQVWRAWGWQVPVSVGALTLAGLPFTPGFLMQPALSRLLTEGPAYWPALLLYVLAQGMLIAAVLRSWGEDHTATADLPNSYLLKLLAACLLLGLPLAVAGLLPRFTETLVAIPNTIDSSLGNPPNVVAGSEVWAVLGMSLAIGFGLVWLHPRVWPYLGTLPNRISRISQLEWLFNLFIWGIERAAQWGASGLRVVEGVGYFGWFLALLFLGLLLVR</sequence>
<feature type="transmembrane region" description="Helical" evidence="1">
    <location>
        <begin position="546"/>
        <end position="563"/>
    </location>
</feature>
<feature type="transmembrane region" description="Helical" evidence="1">
    <location>
        <begin position="355"/>
        <end position="373"/>
    </location>
</feature>
<comment type="caution">
    <text evidence="2">The sequence shown here is derived from an EMBL/GenBank/DDBJ whole genome shotgun (WGS) entry which is preliminary data.</text>
</comment>
<feature type="transmembrane region" description="Helical" evidence="1">
    <location>
        <begin position="141"/>
        <end position="160"/>
    </location>
</feature>
<feature type="transmembrane region" description="Helical" evidence="1">
    <location>
        <begin position="433"/>
        <end position="454"/>
    </location>
</feature>
<evidence type="ECO:0000313" key="2">
    <source>
        <dbReference type="EMBL" id="HDX31827.1"/>
    </source>
</evidence>
<feature type="transmembrane region" description="Helical" evidence="1">
    <location>
        <begin position="331"/>
        <end position="348"/>
    </location>
</feature>
<feature type="transmembrane region" description="Helical" evidence="1">
    <location>
        <begin position="86"/>
        <end position="105"/>
    </location>
</feature>
<feature type="transmembrane region" description="Helical" evidence="1">
    <location>
        <begin position="117"/>
        <end position="135"/>
    </location>
</feature>
<protein>
    <recommendedName>
        <fullName evidence="3">NADH:quinone oxidoreductase/Mrp antiporter membrane subunit domain-containing protein</fullName>
    </recommendedName>
</protein>
<feature type="transmembrane region" description="Helical" evidence="1">
    <location>
        <begin position="37"/>
        <end position="56"/>
    </location>
</feature>
<reference evidence="2" key="1">
    <citation type="journal article" date="2020" name="mSystems">
        <title>Genome- and Community-Level Interaction Insights into Carbon Utilization and Element Cycling Functions of Hydrothermarchaeota in Hydrothermal Sediment.</title>
        <authorList>
            <person name="Zhou Z."/>
            <person name="Liu Y."/>
            <person name="Xu W."/>
            <person name="Pan J."/>
            <person name="Luo Z.H."/>
            <person name="Li M."/>
        </authorList>
    </citation>
    <scope>NUCLEOTIDE SEQUENCE [LARGE SCALE GENOMIC DNA]</scope>
    <source>
        <strain evidence="2">SpSt-289</strain>
    </source>
</reference>
<keyword evidence="1" id="KW-0472">Membrane</keyword>
<feature type="transmembrane region" description="Helical" evidence="1">
    <location>
        <begin position="518"/>
        <end position="534"/>
    </location>
</feature>
<dbReference type="AlphaFoldDB" id="A0A7C1JT76"/>
<keyword evidence="1" id="KW-1133">Transmembrane helix</keyword>
<feature type="transmembrane region" description="Helical" evidence="1">
    <location>
        <begin position="474"/>
        <end position="497"/>
    </location>
</feature>
<feature type="transmembrane region" description="Helical" evidence="1">
    <location>
        <begin position="217"/>
        <end position="237"/>
    </location>
</feature>
<name>A0A7C1JT76_9CHLR</name>
<feature type="transmembrane region" description="Helical" evidence="1">
    <location>
        <begin position="180"/>
        <end position="197"/>
    </location>
</feature>
<evidence type="ECO:0008006" key="3">
    <source>
        <dbReference type="Google" id="ProtNLM"/>
    </source>
</evidence>
<feature type="transmembrane region" description="Helical" evidence="1">
    <location>
        <begin position="249"/>
        <end position="268"/>
    </location>
</feature>
<feature type="transmembrane region" description="Helical" evidence="1">
    <location>
        <begin position="274"/>
        <end position="297"/>
    </location>
</feature>
<accession>A0A7C1JT76</accession>
<proteinExistence type="predicted"/>
<dbReference type="EMBL" id="DSMG01000100">
    <property type="protein sequence ID" value="HDX31827.1"/>
    <property type="molecule type" value="Genomic_DNA"/>
</dbReference>
<keyword evidence="1" id="KW-0812">Transmembrane</keyword>
<gene>
    <name evidence="2" type="ORF">ENQ20_10105</name>
</gene>
<feature type="transmembrane region" description="Helical" evidence="1">
    <location>
        <begin position="393"/>
        <end position="412"/>
    </location>
</feature>